<proteinExistence type="inferred from homology"/>
<dbReference type="InterPro" id="IPR043129">
    <property type="entry name" value="ATPase_NBD"/>
</dbReference>
<comment type="similarity">
    <text evidence="1">Belongs to the ROK (NagC/XylR) family.</text>
</comment>
<dbReference type="NCBIfam" id="NF045942">
    <property type="entry name" value="PolPhglucPhase"/>
    <property type="match status" value="1"/>
</dbReference>
<keyword evidence="3" id="KW-0808">Transferase</keyword>
<organism evidence="3 4">
    <name type="scientific">Schaalia cardiffensis F0333</name>
    <dbReference type="NCBI Taxonomy" id="888050"/>
    <lineage>
        <taxon>Bacteria</taxon>
        <taxon>Bacillati</taxon>
        <taxon>Actinomycetota</taxon>
        <taxon>Actinomycetes</taxon>
        <taxon>Actinomycetales</taxon>
        <taxon>Actinomycetaceae</taxon>
        <taxon>Schaalia</taxon>
    </lineage>
</organism>
<dbReference type="STRING" id="888050.HMPREF9004_0014"/>
<dbReference type="Pfam" id="PF00480">
    <property type="entry name" value="ROK"/>
    <property type="match status" value="1"/>
</dbReference>
<dbReference type="AlphaFoldDB" id="N6W955"/>
<dbReference type="Proteomes" id="UP000013015">
    <property type="component" value="Unassembled WGS sequence"/>
</dbReference>
<evidence type="ECO:0000256" key="1">
    <source>
        <dbReference type="ARBA" id="ARBA00006479"/>
    </source>
</evidence>
<keyword evidence="4" id="KW-1185">Reference proteome</keyword>
<dbReference type="eggNOG" id="COG1940">
    <property type="taxonomic scope" value="Bacteria"/>
</dbReference>
<accession>N6W955</accession>
<dbReference type="CDD" id="cd24058">
    <property type="entry name" value="ASKHA_NBD_ROK_PPGK"/>
    <property type="match status" value="1"/>
</dbReference>
<reference evidence="3 4" key="1">
    <citation type="submission" date="2013-03" db="EMBL/GenBank/DDBJ databases">
        <title>Reference genome for the Human Microbiome Project.</title>
        <authorList>
            <person name="Aqrawi P."/>
            <person name="Ayvaz T."/>
            <person name="Bess C."/>
            <person name="Blankenburg K."/>
            <person name="Coyle M."/>
            <person name="Deng J."/>
            <person name="Forbes L."/>
            <person name="Fowler G."/>
            <person name="Francisco L."/>
            <person name="Fu Q."/>
            <person name="Gibbs R."/>
            <person name="Gross S."/>
            <person name="Gubbala S."/>
            <person name="Hale W."/>
            <person name="Hemphill L."/>
            <person name="Highlander S."/>
            <person name="Hirani K."/>
            <person name="Jackson L."/>
            <person name="Jakkamsetti A."/>
            <person name="Javaid M."/>
            <person name="Jayaseelan J.C."/>
            <person name="Jiang H."/>
            <person name="Joshi V."/>
            <person name="Korchina V."/>
            <person name="Kovar C."/>
            <person name="Lara F."/>
            <person name="Lee S."/>
            <person name="Liu Y."/>
            <person name="Mata R."/>
            <person name="Mathew T."/>
            <person name="Munidasa M."/>
            <person name="Muzny D."/>
            <person name="Nazareth L."/>
            <person name="Ngo R."/>
            <person name="Nguyen L."/>
            <person name="Nguyen N."/>
            <person name="Okwuonu G."/>
            <person name="Ongeri F."/>
            <person name="Palculict T."/>
            <person name="Patil S."/>
            <person name="Petrosino J."/>
            <person name="Pham C."/>
            <person name="Pham P."/>
            <person name="Pu L.-L."/>
            <person name="Qin X."/>
            <person name="Qu J."/>
            <person name="Reid J."/>
            <person name="Ross M."/>
            <person name="Ruth R."/>
            <person name="Saada N."/>
            <person name="San Lucas F."/>
            <person name="Santibanez J."/>
            <person name="Shang Y."/>
            <person name="Simmons D."/>
            <person name="Song X.-Z."/>
            <person name="Tang L.-Y."/>
            <person name="Thornton R."/>
            <person name="Warren J."/>
            <person name="Weissenberger G."/>
            <person name="Wilczek-Boney K."/>
            <person name="Worley K."/>
            <person name="Youmans B."/>
            <person name="Zhang J."/>
            <person name="Zhang L."/>
            <person name="Zhao Z."/>
            <person name="Zhou C."/>
            <person name="Zhu D."/>
            <person name="Zhu Y."/>
        </authorList>
    </citation>
    <scope>NUCLEOTIDE SEQUENCE [LARGE SCALE GENOMIC DNA]</scope>
    <source>
        <strain evidence="3 4">F0333</strain>
    </source>
</reference>
<dbReference type="GO" id="GO:0004340">
    <property type="term" value="F:glucokinase activity"/>
    <property type="evidence" value="ECO:0007669"/>
    <property type="project" value="UniProtKB-EC"/>
</dbReference>
<comment type="caution">
    <text evidence="3">The sequence shown here is derived from an EMBL/GenBank/DDBJ whole genome shotgun (WGS) entry which is preliminary data.</text>
</comment>
<dbReference type="PATRIC" id="fig|888050.3.peg.14"/>
<feature type="compositionally biased region" description="Polar residues" evidence="2">
    <location>
        <begin position="1"/>
        <end position="10"/>
    </location>
</feature>
<evidence type="ECO:0000313" key="4">
    <source>
        <dbReference type="Proteomes" id="UP000013015"/>
    </source>
</evidence>
<dbReference type="PANTHER" id="PTHR18964:SF146">
    <property type="entry name" value="POLYPHOSPHATE GLUCOKINASE"/>
    <property type="match status" value="1"/>
</dbReference>
<evidence type="ECO:0000256" key="2">
    <source>
        <dbReference type="SAM" id="MobiDB-lite"/>
    </source>
</evidence>
<name>N6W955_9ACTO</name>
<dbReference type="EMBL" id="AQHZ01000001">
    <property type="protein sequence ID" value="ENO19095.1"/>
    <property type="molecule type" value="Genomic_DNA"/>
</dbReference>
<protein>
    <submittedName>
        <fullName evidence="3">Polyphosphate-glucose phosphotransferase</fullName>
        <ecNumber evidence="3">2.7.1.2</ecNumber>
    </submittedName>
</protein>
<evidence type="ECO:0000313" key="3">
    <source>
        <dbReference type="EMBL" id="ENO19095.1"/>
    </source>
</evidence>
<dbReference type="EC" id="2.7.1.2" evidence="3"/>
<dbReference type="PANTHER" id="PTHR18964">
    <property type="entry name" value="ROK (REPRESSOR, ORF, KINASE) FAMILY"/>
    <property type="match status" value="1"/>
</dbReference>
<dbReference type="SUPFAM" id="SSF53067">
    <property type="entry name" value="Actin-like ATPase domain"/>
    <property type="match status" value="1"/>
</dbReference>
<feature type="region of interest" description="Disordered" evidence="2">
    <location>
        <begin position="1"/>
        <end position="22"/>
    </location>
</feature>
<dbReference type="HOGENOM" id="CLU_065796_0_0_11"/>
<sequence length="295" mass="31410">MSVESSTSVEGTDHSSRGANYAPGPALHRTRVIILITPQFLLLEDKMTTVACGIDIGGSGVKSALVDLETGEFIGERIRIDTPKPATPDAVADVCHQILVQLEVGPEIPVGIAFPAPVIHGVIPFMANLDDSWVGIDVNELMMRHLSRPVVPLNDADAAGFAEVAYGAAKGVEGLVILTTLGTGIGSALIMDGHLIPNTELGHLEIDGYDAEKRASSGQKTLQDLSWKKWAKRLQRYYSHVEMLLSPDLFVVGGGVSKNHDKFMPLLDLKTPMVPAQLRNTAGIVGAASYAASRA</sequence>
<gene>
    <name evidence="3" type="primary">ppgK</name>
    <name evidence="3" type="ORF">HMPREF9004_0014</name>
</gene>
<dbReference type="InterPro" id="IPR000600">
    <property type="entry name" value="ROK"/>
</dbReference>
<dbReference type="Gene3D" id="3.30.420.40">
    <property type="match status" value="2"/>
</dbReference>